<dbReference type="FunFam" id="1.25.40.10:FF:000184">
    <property type="entry name" value="Pentatricopeptide repeat-containing protein, chloroplastic"/>
    <property type="match status" value="1"/>
</dbReference>
<dbReference type="PANTHER" id="PTHR47926">
    <property type="entry name" value="PENTATRICOPEPTIDE REPEAT-CONTAINING PROTEIN"/>
    <property type="match status" value="1"/>
</dbReference>
<dbReference type="ExpressionAtlas" id="M8BDG8">
    <property type="expression patterns" value="baseline"/>
</dbReference>
<dbReference type="InterPro" id="IPR046960">
    <property type="entry name" value="PPR_At4g14850-like_plant"/>
</dbReference>
<dbReference type="GO" id="GO:0003723">
    <property type="term" value="F:RNA binding"/>
    <property type="evidence" value="ECO:0007669"/>
    <property type="project" value="InterPro"/>
</dbReference>
<dbReference type="Gene3D" id="1.25.40.10">
    <property type="entry name" value="Tetratricopeptide repeat domain"/>
    <property type="match status" value="2"/>
</dbReference>
<proteinExistence type="predicted"/>
<dbReference type="Pfam" id="PF13041">
    <property type="entry name" value="PPR_2"/>
    <property type="match status" value="2"/>
</dbReference>
<dbReference type="SUPFAM" id="SSF48452">
    <property type="entry name" value="TPR-like"/>
    <property type="match status" value="1"/>
</dbReference>
<dbReference type="Pfam" id="PF01535">
    <property type="entry name" value="PPR"/>
    <property type="match status" value="3"/>
</dbReference>
<dbReference type="EnsemblPlants" id="EMT22965">
    <property type="protein sequence ID" value="EMT22965"/>
    <property type="gene ID" value="F775_00141"/>
</dbReference>
<accession>M8BDG8</accession>
<dbReference type="Pfam" id="PF20431">
    <property type="entry name" value="E_motif"/>
    <property type="match status" value="1"/>
</dbReference>
<organism evidence="1">
    <name type="scientific">Aegilops tauschii</name>
    <name type="common">Tausch's goatgrass</name>
    <name type="synonym">Aegilops squarrosa</name>
    <dbReference type="NCBI Taxonomy" id="37682"/>
    <lineage>
        <taxon>Eukaryota</taxon>
        <taxon>Viridiplantae</taxon>
        <taxon>Streptophyta</taxon>
        <taxon>Embryophyta</taxon>
        <taxon>Tracheophyta</taxon>
        <taxon>Spermatophyta</taxon>
        <taxon>Magnoliopsida</taxon>
        <taxon>Liliopsida</taxon>
        <taxon>Poales</taxon>
        <taxon>Poaceae</taxon>
        <taxon>BOP clade</taxon>
        <taxon>Pooideae</taxon>
        <taxon>Triticodae</taxon>
        <taxon>Triticeae</taxon>
        <taxon>Triticinae</taxon>
        <taxon>Aegilops</taxon>
    </lineage>
</organism>
<dbReference type="GO" id="GO:0009451">
    <property type="term" value="P:RNA modification"/>
    <property type="evidence" value="ECO:0007669"/>
    <property type="project" value="InterPro"/>
</dbReference>
<dbReference type="FunFam" id="1.25.40.10:FF:000344">
    <property type="entry name" value="Pentatricopeptide repeat-containing protein"/>
    <property type="match status" value="1"/>
</dbReference>
<sequence length="705" mass="77918">MLNTSLRALASSPDPASALAFFSHLRHSAGSSYSPGRHTFPFLLKASARLPLPVSTQIHALVVKHGLHRDTYVANGLVRAYSVAGLIGVARKVFDELPERSVVVYTTMVSGYAQNGRYQDAMGAFDEMLNEGFEPGAVVLASVLSACARSESGGLVMGRRVHDIMERRGMAAPAGVILGTALVDMYGKNGAIEEAVTVFKGMPERHTATWNALISALVHHGHGKDALAMFEQMRREGVPPNATTLVGVLSAYCHTGLLDEARRVFASMEDFGVTPSIQHYGCMVDLLGRSGLLLEAEEMIRGMTCKADTMIWGALLTACKSHGDIDIAERAVQEMLKLDPNNHGVYVVLSNIYADAGRWQDVDKLRKVMKDARLSKIPGSVLIRKLLAVHEQIDCQYFINIVNSTNFCIRGLAILILFGEIQMSCSPSGPNSALQQQAMATCHEKWNSASEKPHRTAFITNKTIVKNIFCPVHIFSSSAFTIVLIISPFSIATLFCFATSLLSSITLSWRKTANQMNAYHSRIESDHFSQDDVSLHHDRYFGIVPYEKHASSIRNMCGYIQIIAAIHTPELNGVLTLFPKDAPDNRHAHIIVPVGWRSQTLRLYLQTKCTGFFTLPGDKVSMETNDVLLSLNLPANKRLVLWKHFQLSTSYTTYVLYLDYFVINAADSSLHHDRYFGTAPKENMLLPSRAWVVMFRSTLLFICSS</sequence>
<dbReference type="PANTHER" id="PTHR47926:SF393">
    <property type="entry name" value="REPEAT-CONTAINING PROTEIN, PUTATIVE-RELATED"/>
    <property type="match status" value="1"/>
</dbReference>
<dbReference type="NCBIfam" id="TIGR00756">
    <property type="entry name" value="PPR"/>
    <property type="match status" value="3"/>
</dbReference>
<dbReference type="PROSITE" id="PS51375">
    <property type="entry name" value="PPR"/>
    <property type="match status" value="3"/>
</dbReference>
<evidence type="ECO:0000313" key="1">
    <source>
        <dbReference type="EnsemblPlants" id="EMT22965"/>
    </source>
</evidence>
<evidence type="ECO:0008006" key="2">
    <source>
        <dbReference type="Google" id="ProtNLM"/>
    </source>
</evidence>
<dbReference type="InterPro" id="IPR002885">
    <property type="entry name" value="PPR_rpt"/>
</dbReference>
<dbReference type="AlphaFoldDB" id="M8BDG8"/>
<protein>
    <recommendedName>
        <fullName evidence="2">Pentatricopeptide repeat-containing protein</fullName>
    </recommendedName>
</protein>
<dbReference type="InterPro" id="IPR046848">
    <property type="entry name" value="E_motif"/>
</dbReference>
<dbReference type="InterPro" id="IPR011990">
    <property type="entry name" value="TPR-like_helical_dom_sf"/>
</dbReference>
<reference evidence="1" key="1">
    <citation type="submission" date="2015-06" db="UniProtKB">
        <authorList>
            <consortium name="EnsemblPlants"/>
        </authorList>
    </citation>
    <scope>IDENTIFICATION</scope>
</reference>
<name>M8BDG8_AEGTA</name>